<evidence type="ECO:0000313" key="3">
    <source>
        <dbReference type="Proteomes" id="UP000808761"/>
    </source>
</evidence>
<organism evidence="2 3">
    <name type="scientific">Candidatus Saganbacteria bacterium</name>
    <dbReference type="NCBI Taxonomy" id="2575572"/>
    <lineage>
        <taxon>Bacteria</taxon>
        <taxon>Bacillati</taxon>
        <taxon>Saganbacteria</taxon>
    </lineage>
</organism>
<feature type="non-terminal residue" evidence="2">
    <location>
        <position position="1"/>
    </location>
</feature>
<feature type="domain" description="SLH" evidence="1">
    <location>
        <begin position="166"/>
        <end position="229"/>
    </location>
</feature>
<proteinExistence type="predicted"/>
<dbReference type="PANTHER" id="PTHR43308:SF5">
    <property type="entry name" value="S-LAYER PROTEIN _ PEPTIDOGLYCAN ENDO-BETA-N-ACETYLGLUCOSAMINIDASE"/>
    <property type="match status" value="1"/>
</dbReference>
<feature type="domain" description="SLH" evidence="1">
    <location>
        <begin position="230"/>
        <end position="307"/>
    </location>
</feature>
<evidence type="ECO:0000313" key="2">
    <source>
        <dbReference type="EMBL" id="MBI5078468.1"/>
    </source>
</evidence>
<evidence type="ECO:0000259" key="1">
    <source>
        <dbReference type="PROSITE" id="PS51272"/>
    </source>
</evidence>
<dbReference type="Pfam" id="PF00395">
    <property type="entry name" value="SLH"/>
    <property type="match status" value="2"/>
</dbReference>
<reference evidence="2" key="1">
    <citation type="submission" date="2020-07" db="EMBL/GenBank/DDBJ databases">
        <title>Huge and variable diversity of episymbiotic CPR bacteria and DPANN archaea in groundwater ecosystems.</title>
        <authorList>
            <person name="He C.Y."/>
            <person name="Keren R."/>
            <person name="Whittaker M."/>
            <person name="Farag I.F."/>
            <person name="Doudna J."/>
            <person name="Cate J.H.D."/>
            <person name="Banfield J.F."/>
        </authorList>
    </citation>
    <scope>NUCLEOTIDE SEQUENCE</scope>
    <source>
        <strain evidence="2">NC_groundwater_1860_Pr3_B-0.1um_51_7</strain>
    </source>
</reference>
<protein>
    <submittedName>
        <fullName evidence="2">S-layer homology domain-containing protein</fullName>
    </submittedName>
</protein>
<sequence length="380" mass="41886">YSPGLKTSAAHYGVEFWPTRNLALRMGSDANDLTAGVGIRAAGLEFDYAYHLYAGVAENTTHFFSISYRGDIPKRELKIGIKTHADKTIIYNNRIKVSGEVAVVGGEALGPTPPLTVKIGDVNAAVTPDNHFTAEVSADGPGKKLILVEAENTAGDRTIQKIRLLKLASFPDVPASYWARKAIEDFSTLGLIEGYPDGNFKPEANLTRAELAYLLVRAKKSKNLSAAYGKTFSDVPADFWAASYLEEAERLGVIKGFTVKRKYQVKNGRQVKYETRKERVFRPNERVKMIDAVAILARFDELPIETFINATPYADVPSSHWAARSVVAAKSAGFLSYITGKNLNPNKPISRAEAVEMASKTSVIENLTNDLYDWQKGFRQ</sequence>
<dbReference type="InterPro" id="IPR051465">
    <property type="entry name" value="Cell_Envelope_Struct_Comp"/>
</dbReference>
<dbReference type="Proteomes" id="UP000808761">
    <property type="component" value="Unassembled WGS sequence"/>
</dbReference>
<feature type="domain" description="SLH" evidence="1">
    <location>
        <begin position="309"/>
        <end position="372"/>
    </location>
</feature>
<dbReference type="PANTHER" id="PTHR43308">
    <property type="entry name" value="OUTER MEMBRANE PROTEIN ALPHA-RELATED"/>
    <property type="match status" value="1"/>
</dbReference>
<comment type="caution">
    <text evidence="2">The sequence shown here is derived from an EMBL/GenBank/DDBJ whole genome shotgun (WGS) entry which is preliminary data.</text>
</comment>
<dbReference type="PROSITE" id="PS51272">
    <property type="entry name" value="SLH"/>
    <property type="match status" value="3"/>
</dbReference>
<dbReference type="InterPro" id="IPR001119">
    <property type="entry name" value="SLH_dom"/>
</dbReference>
<accession>A0A9D6YVQ2</accession>
<dbReference type="EMBL" id="JACRKR010000019">
    <property type="protein sequence ID" value="MBI5078468.1"/>
    <property type="molecule type" value="Genomic_DNA"/>
</dbReference>
<gene>
    <name evidence="2" type="ORF">HZB08_00395</name>
</gene>
<name>A0A9D6YVQ2_UNCSA</name>
<dbReference type="AlphaFoldDB" id="A0A9D6YVQ2"/>